<name>A0A5C5BG61_9MICO</name>
<dbReference type="RefSeq" id="WP_108719771.1">
    <property type="nucleotide sequence ID" value="NZ_VENP01000008.1"/>
</dbReference>
<protein>
    <submittedName>
        <fullName evidence="2">YbhB/YbcL family Raf kinase inhibitor-like protein</fullName>
    </submittedName>
</protein>
<dbReference type="Proteomes" id="UP000313849">
    <property type="component" value="Unassembled WGS sequence"/>
</dbReference>
<organism evidence="2 3">
    <name type="scientific">Miniimonas arenae</name>
    <dbReference type="NCBI Taxonomy" id="676201"/>
    <lineage>
        <taxon>Bacteria</taxon>
        <taxon>Bacillati</taxon>
        <taxon>Actinomycetota</taxon>
        <taxon>Actinomycetes</taxon>
        <taxon>Micrococcales</taxon>
        <taxon>Beutenbergiaceae</taxon>
        <taxon>Miniimonas</taxon>
    </lineage>
</organism>
<comment type="caution">
    <text evidence="2">The sequence shown here is derived from an EMBL/GenBank/DDBJ whole genome shotgun (WGS) entry which is preliminary data.</text>
</comment>
<dbReference type="InterPro" id="IPR005247">
    <property type="entry name" value="YbhB_YbcL/LppC-like"/>
</dbReference>
<reference evidence="2 3" key="1">
    <citation type="submission" date="2019-06" db="EMBL/GenBank/DDBJ databases">
        <title>Draft genome sequence of Miniimonas arenae KCTC 19750T isolated from sea sand.</title>
        <authorList>
            <person name="Park S.-J."/>
        </authorList>
    </citation>
    <scope>NUCLEOTIDE SEQUENCE [LARGE SCALE GENOMIC DNA]</scope>
    <source>
        <strain evidence="2 3">KCTC 19750</strain>
    </source>
</reference>
<dbReference type="PANTHER" id="PTHR30289">
    <property type="entry name" value="UNCHARACTERIZED PROTEIN YBCL-RELATED"/>
    <property type="match status" value="1"/>
</dbReference>
<dbReference type="EMBL" id="VENP01000008">
    <property type="protein sequence ID" value="TNU76373.1"/>
    <property type="molecule type" value="Genomic_DNA"/>
</dbReference>
<dbReference type="CDD" id="cd00865">
    <property type="entry name" value="PEBP_bact_arch"/>
    <property type="match status" value="1"/>
</dbReference>
<dbReference type="Pfam" id="PF01161">
    <property type="entry name" value="PBP"/>
    <property type="match status" value="1"/>
</dbReference>
<gene>
    <name evidence="2" type="ORF">FH969_03860</name>
</gene>
<dbReference type="SUPFAM" id="SSF49777">
    <property type="entry name" value="PEBP-like"/>
    <property type="match status" value="1"/>
</dbReference>
<proteinExistence type="inferred from homology"/>
<evidence type="ECO:0000256" key="1">
    <source>
        <dbReference type="ARBA" id="ARBA00007120"/>
    </source>
</evidence>
<dbReference type="InterPro" id="IPR008914">
    <property type="entry name" value="PEBP"/>
</dbReference>
<sequence length="176" mass="18817">MDLSQRPVAPAPYDQLPPVPSFTLTSRDLIDGAPLGDDFAAHAGNRSPHLAWSGFPPETQSFVVSCFDPDAPTPAGYWHWTVVDLDASVTELDTDAGASDLMLPGAAFHVRNDGGTHAYEGAAPPAGDREHRYVFAVHALDVDTLDLDPEASPTAVAFTALFRTLARATLTATYQR</sequence>
<dbReference type="Gene3D" id="3.90.280.10">
    <property type="entry name" value="PEBP-like"/>
    <property type="match status" value="1"/>
</dbReference>
<dbReference type="OrthoDB" id="9797506at2"/>
<keyword evidence="3" id="KW-1185">Reference proteome</keyword>
<accession>A0A5C5BG61</accession>
<evidence type="ECO:0000313" key="2">
    <source>
        <dbReference type="EMBL" id="TNU76373.1"/>
    </source>
</evidence>
<dbReference type="InterPro" id="IPR036610">
    <property type="entry name" value="PEBP-like_sf"/>
</dbReference>
<dbReference type="NCBIfam" id="TIGR00481">
    <property type="entry name" value="YbhB/YbcL family Raf kinase inhibitor-like protein"/>
    <property type="match status" value="1"/>
</dbReference>
<dbReference type="AlphaFoldDB" id="A0A5C5BG61"/>
<dbReference type="PANTHER" id="PTHR30289:SF1">
    <property type="entry name" value="PEBP (PHOSPHATIDYLETHANOLAMINE-BINDING PROTEIN) FAMILY PROTEIN"/>
    <property type="match status" value="1"/>
</dbReference>
<comment type="similarity">
    <text evidence="1">Belongs to the UPF0098 family.</text>
</comment>
<evidence type="ECO:0000313" key="3">
    <source>
        <dbReference type="Proteomes" id="UP000313849"/>
    </source>
</evidence>